<evidence type="ECO:0000313" key="3">
    <source>
        <dbReference type="WBParaSite" id="TCNE_0001458801-mRNA-1"/>
    </source>
</evidence>
<dbReference type="EMBL" id="UYWY01022333">
    <property type="protein sequence ID" value="VDM45909.1"/>
    <property type="molecule type" value="Genomic_DNA"/>
</dbReference>
<keyword evidence="2" id="KW-1185">Reference proteome</keyword>
<name>A0A183V1G8_TOXCA</name>
<dbReference type="Proteomes" id="UP000050794">
    <property type="component" value="Unassembled WGS sequence"/>
</dbReference>
<protein>
    <submittedName>
        <fullName evidence="1 3">Uncharacterized protein</fullName>
    </submittedName>
</protein>
<proteinExistence type="predicted"/>
<gene>
    <name evidence="1" type="ORF">TCNE_LOCUS14588</name>
</gene>
<dbReference type="WBParaSite" id="TCNE_0001458801-mRNA-1">
    <property type="protein sequence ID" value="TCNE_0001458801-mRNA-1"/>
    <property type="gene ID" value="TCNE_0001458801"/>
</dbReference>
<accession>A0A183V1G8</accession>
<organism evidence="2 3">
    <name type="scientific">Toxocara canis</name>
    <name type="common">Canine roundworm</name>
    <dbReference type="NCBI Taxonomy" id="6265"/>
    <lineage>
        <taxon>Eukaryota</taxon>
        <taxon>Metazoa</taxon>
        <taxon>Ecdysozoa</taxon>
        <taxon>Nematoda</taxon>
        <taxon>Chromadorea</taxon>
        <taxon>Rhabditida</taxon>
        <taxon>Spirurina</taxon>
        <taxon>Ascaridomorpha</taxon>
        <taxon>Ascaridoidea</taxon>
        <taxon>Toxocaridae</taxon>
        <taxon>Toxocara</taxon>
    </lineage>
</organism>
<evidence type="ECO:0000313" key="1">
    <source>
        <dbReference type="EMBL" id="VDM45909.1"/>
    </source>
</evidence>
<reference evidence="1 2" key="2">
    <citation type="submission" date="2018-11" db="EMBL/GenBank/DDBJ databases">
        <authorList>
            <consortium name="Pathogen Informatics"/>
        </authorList>
    </citation>
    <scope>NUCLEOTIDE SEQUENCE [LARGE SCALE GENOMIC DNA]</scope>
</reference>
<evidence type="ECO:0000313" key="2">
    <source>
        <dbReference type="Proteomes" id="UP000050794"/>
    </source>
</evidence>
<sequence length="85" mass="9316">MANSAGLLRISATANEAVHSGGRRDPVQGCLRIAPKEHRSVVFQPFLYEAQQPAADQGCHQFESRDCNATYWSPTLLLDISSELS</sequence>
<reference evidence="3" key="1">
    <citation type="submission" date="2016-06" db="UniProtKB">
        <authorList>
            <consortium name="WormBaseParasite"/>
        </authorList>
    </citation>
    <scope>IDENTIFICATION</scope>
</reference>
<dbReference type="AlphaFoldDB" id="A0A183V1G8"/>